<dbReference type="PROSITE" id="PS50850">
    <property type="entry name" value="MFS"/>
    <property type="match status" value="1"/>
</dbReference>
<evidence type="ECO:0000313" key="6">
    <source>
        <dbReference type="EMBL" id="KKU76804.1"/>
    </source>
</evidence>
<comment type="caution">
    <text evidence="6">The sequence shown here is derived from an EMBL/GenBank/DDBJ whole genome shotgun (WGS) entry which is preliminary data.</text>
</comment>
<accession>A0A0G1T4S9</accession>
<feature type="transmembrane region" description="Helical" evidence="4">
    <location>
        <begin position="88"/>
        <end position="108"/>
    </location>
</feature>
<evidence type="ECO:0000256" key="2">
    <source>
        <dbReference type="ARBA" id="ARBA00022989"/>
    </source>
</evidence>
<feature type="transmembrane region" description="Helical" evidence="4">
    <location>
        <begin position="365"/>
        <end position="385"/>
    </location>
</feature>
<dbReference type="Gene3D" id="1.20.1250.20">
    <property type="entry name" value="MFS general substrate transporter like domains"/>
    <property type="match status" value="2"/>
</dbReference>
<organism evidence="6 7">
    <name type="scientific">Candidatus Giovannonibacteria bacterium GW2011_GWB1_47_6b</name>
    <dbReference type="NCBI Taxonomy" id="1618655"/>
    <lineage>
        <taxon>Bacteria</taxon>
        <taxon>Candidatus Giovannoniibacteriota</taxon>
    </lineage>
</organism>
<dbReference type="EMBL" id="LCOK01000012">
    <property type="protein sequence ID" value="KKU76804.1"/>
    <property type="molecule type" value="Genomic_DNA"/>
</dbReference>
<evidence type="ECO:0000313" key="7">
    <source>
        <dbReference type="Proteomes" id="UP000034682"/>
    </source>
</evidence>
<dbReference type="AlphaFoldDB" id="A0A0G1T4S9"/>
<evidence type="ECO:0000256" key="3">
    <source>
        <dbReference type="ARBA" id="ARBA00023136"/>
    </source>
</evidence>
<feature type="transmembrane region" description="Helical" evidence="4">
    <location>
        <begin position="6"/>
        <end position="23"/>
    </location>
</feature>
<keyword evidence="3 4" id="KW-0472">Membrane</keyword>
<feature type="transmembrane region" description="Helical" evidence="4">
    <location>
        <begin position="339"/>
        <end position="359"/>
    </location>
</feature>
<protein>
    <submittedName>
        <fullName evidence="6">Permeases of the major facilitator superfamily</fullName>
    </submittedName>
</protein>
<feature type="transmembrane region" description="Helical" evidence="4">
    <location>
        <begin position="145"/>
        <end position="162"/>
    </location>
</feature>
<feature type="transmembrane region" description="Helical" evidence="4">
    <location>
        <begin position="302"/>
        <end position="319"/>
    </location>
</feature>
<dbReference type="Pfam" id="PF07690">
    <property type="entry name" value="MFS_1"/>
    <property type="match status" value="1"/>
</dbReference>
<dbReference type="InterPro" id="IPR036259">
    <property type="entry name" value="MFS_trans_sf"/>
</dbReference>
<proteinExistence type="predicted"/>
<feature type="transmembrane region" description="Helical" evidence="4">
    <location>
        <begin position="168"/>
        <end position="187"/>
    </location>
</feature>
<evidence type="ECO:0000259" key="5">
    <source>
        <dbReference type="PROSITE" id="PS50850"/>
    </source>
</evidence>
<gene>
    <name evidence="6" type="ORF">UY02_C0012G0010</name>
</gene>
<dbReference type="PANTHER" id="PTHR23518">
    <property type="entry name" value="C-METHYLTRANSFERASE"/>
    <property type="match status" value="1"/>
</dbReference>
<keyword evidence="2 4" id="KW-1133">Transmembrane helix</keyword>
<reference evidence="6 7" key="1">
    <citation type="journal article" date="2015" name="Nature">
        <title>rRNA introns, odd ribosomes, and small enigmatic genomes across a large radiation of phyla.</title>
        <authorList>
            <person name="Brown C.T."/>
            <person name="Hug L.A."/>
            <person name="Thomas B.C."/>
            <person name="Sharon I."/>
            <person name="Castelle C.J."/>
            <person name="Singh A."/>
            <person name="Wilkins M.J."/>
            <person name="Williams K.H."/>
            <person name="Banfield J.F."/>
        </authorList>
    </citation>
    <scope>NUCLEOTIDE SEQUENCE [LARGE SCALE GENOMIC DNA]</scope>
</reference>
<dbReference type="GO" id="GO:0022857">
    <property type="term" value="F:transmembrane transporter activity"/>
    <property type="evidence" value="ECO:0007669"/>
    <property type="project" value="InterPro"/>
</dbReference>
<sequence length="394" mass="42741">MRRIFGLVPNVFFLGLVSLFNDFSSEMVYSVMPAFLTVVLGVPPVFIGFLEGFADALASFLKIFAGWFSDRIGKRKILSVLGYALSTLTRFVLSLVANFWQVFVLRALDRVGKGFRDSPRDALISESVEKSELGKSFGYHRAMDAIGGILGPLAAVILLSVLSGDYRLLFIIGGIFGFLSVLSFVFVRDIPKPANAPLPRVPFTLSLKGFGQDFKLLILSIFIFGLGVMPISLMLLQSQNVGFNSVGIPLMYFVYGLSFLLFAIPFGKISDRIGEGKVLVMGFLAAIVSYIIFARFSNPAGLIVGFVIFGLYSAMTEGVQKALASKLASGEKLATGQGFLNAAVGISSLLSGIVGGLIWTLFGSALAFVYGIVLMSLGLLTFLIYNKRYGKNRY</sequence>
<dbReference type="CDD" id="cd17370">
    <property type="entry name" value="MFS_MJ1317_like"/>
    <property type="match status" value="1"/>
</dbReference>
<dbReference type="SUPFAM" id="SSF103473">
    <property type="entry name" value="MFS general substrate transporter"/>
    <property type="match status" value="1"/>
</dbReference>
<feature type="domain" description="Major facilitator superfamily (MFS) profile" evidence="5">
    <location>
        <begin position="10"/>
        <end position="390"/>
    </location>
</feature>
<keyword evidence="1 4" id="KW-0812">Transmembrane</keyword>
<feature type="transmembrane region" description="Helical" evidence="4">
    <location>
        <begin position="248"/>
        <end position="266"/>
    </location>
</feature>
<evidence type="ECO:0000256" key="1">
    <source>
        <dbReference type="ARBA" id="ARBA00022692"/>
    </source>
</evidence>
<evidence type="ECO:0000256" key="4">
    <source>
        <dbReference type="SAM" id="Phobius"/>
    </source>
</evidence>
<dbReference type="InterPro" id="IPR020846">
    <property type="entry name" value="MFS_dom"/>
</dbReference>
<feature type="transmembrane region" description="Helical" evidence="4">
    <location>
        <begin position="35"/>
        <end position="68"/>
    </location>
</feature>
<dbReference type="InterPro" id="IPR011701">
    <property type="entry name" value="MFS"/>
</dbReference>
<feature type="transmembrane region" description="Helical" evidence="4">
    <location>
        <begin position="216"/>
        <end position="236"/>
    </location>
</feature>
<feature type="transmembrane region" description="Helical" evidence="4">
    <location>
        <begin position="278"/>
        <end position="296"/>
    </location>
</feature>
<dbReference type="PANTHER" id="PTHR23518:SF2">
    <property type="entry name" value="MAJOR FACILITATOR SUPERFAMILY TRANSPORTER"/>
    <property type="match status" value="1"/>
</dbReference>
<dbReference type="Proteomes" id="UP000034682">
    <property type="component" value="Unassembled WGS sequence"/>
</dbReference>
<name>A0A0G1T4S9_9BACT</name>